<dbReference type="OrthoDB" id="4078000at2759"/>
<evidence type="ECO:0000313" key="6">
    <source>
        <dbReference type="Proteomes" id="UP000290900"/>
    </source>
</evidence>
<accession>A0A448YQC4</accession>
<dbReference type="EMBL" id="CAACVR010000034">
    <property type="protein sequence ID" value="VEU23101.1"/>
    <property type="molecule type" value="Genomic_DNA"/>
</dbReference>
<dbReference type="Proteomes" id="UP000290900">
    <property type="component" value="Unassembled WGS sequence"/>
</dbReference>
<evidence type="ECO:0000256" key="3">
    <source>
        <dbReference type="ARBA" id="ARBA00023242"/>
    </source>
</evidence>
<evidence type="ECO:0000256" key="1">
    <source>
        <dbReference type="ARBA" id="ARBA00004123"/>
    </source>
</evidence>
<keyword evidence="2" id="KW-0227">DNA damage</keyword>
<dbReference type="AlphaFoldDB" id="A0A448YQC4"/>
<dbReference type="GO" id="GO:0000077">
    <property type="term" value="P:DNA damage checkpoint signaling"/>
    <property type="evidence" value="ECO:0007669"/>
    <property type="project" value="InterPro"/>
</dbReference>
<dbReference type="Pfam" id="PF09798">
    <property type="entry name" value="LCD1"/>
    <property type="match status" value="2"/>
</dbReference>
<evidence type="ECO:0000256" key="4">
    <source>
        <dbReference type="SAM" id="MobiDB-lite"/>
    </source>
</evidence>
<feature type="region of interest" description="Disordered" evidence="4">
    <location>
        <begin position="156"/>
        <end position="184"/>
    </location>
</feature>
<organism evidence="5 6">
    <name type="scientific">Brettanomyces naardenensis</name>
    <name type="common">Yeast</name>
    <dbReference type="NCBI Taxonomy" id="13370"/>
    <lineage>
        <taxon>Eukaryota</taxon>
        <taxon>Fungi</taxon>
        <taxon>Dikarya</taxon>
        <taxon>Ascomycota</taxon>
        <taxon>Saccharomycotina</taxon>
        <taxon>Pichiomycetes</taxon>
        <taxon>Pichiales</taxon>
        <taxon>Pichiaceae</taxon>
        <taxon>Brettanomyces</taxon>
    </lineage>
</organism>
<comment type="subcellular location">
    <subcellularLocation>
        <location evidence="1">Nucleus</location>
    </subcellularLocation>
</comment>
<feature type="compositionally biased region" description="Polar residues" evidence="4">
    <location>
        <begin position="163"/>
        <end position="173"/>
    </location>
</feature>
<dbReference type="GO" id="GO:0005634">
    <property type="term" value="C:nucleus"/>
    <property type="evidence" value="ECO:0007669"/>
    <property type="project" value="UniProtKB-SubCell"/>
</dbReference>
<protein>
    <submittedName>
        <fullName evidence="5">DEKNAAC104029</fullName>
    </submittedName>
</protein>
<dbReference type="InParanoid" id="A0A448YQC4"/>
<keyword evidence="6" id="KW-1185">Reference proteome</keyword>
<evidence type="ECO:0000313" key="5">
    <source>
        <dbReference type="EMBL" id="VEU23101.1"/>
    </source>
</evidence>
<feature type="region of interest" description="Disordered" evidence="4">
    <location>
        <begin position="294"/>
        <end position="335"/>
    </location>
</feature>
<keyword evidence="3" id="KW-0539">Nucleus</keyword>
<gene>
    <name evidence="5" type="ORF">BRENAR_LOCUS3832</name>
</gene>
<name>A0A448YQC4_BRENA</name>
<dbReference type="InterPro" id="IPR018622">
    <property type="entry name" value="DNA_damage_chkpnt_Lcd1"/>
</dbReference>
<evidence type="ECO:0000256" key="2">
    <source>
        <dbReference type="ARBA" id="ARBA00022763"/>
    </source>
</evidence>
<proteinExistence type="predicted"/>
<feature type="compositionally biased region" description="Low complexity" evidence="4">
    <location>
        <begin position="174"/>
        <end position="184"/>
    </location>
</feature>
<dbReference type="STRING" id="13370.A0A448YQC4"/>
<reference evidence="5 6" key="1">
    <citation type="submission" date="2018-12" db="EMBL/GenBank/DDBJ databases">
        <authorList>
            <person name="Tiukova I."/>
            <person name="Dainat J."/>
        </authorList>
    </citation>
    <scope>NUCLEOTIDE SEQUENCE [LARGE SCALE GENOMIC DNA]</scope>
</reference>
<dbReference type="FunCoup" id="A0A448YQC4">
    <property type="interactions" value="163"/>
</dbReference>
<sequence>MSNSDSDWFDDDDVNFDEVFSKAAEAASRSQSNMPHAIIEDPSVAPLATDKLSQTTSNRGLAGDLIDSEGESATIMTLKGENAILRAQLRQISDRQEDEQKSLRARYLALIEERDRKIAALDDSVGKFKEENEFLTSENKTLSSKYIGGTRKKRRLEAANGPTVRSQASVPSQVSDSTSLPSSAVTSSPKIAIVNQATIFQDEKMLFIESISSQGILGMSLSIFGYLSKISASFSYQFKDFQVGNQGESIKTAIVNYLIGFENKNRIDMLLSDFIEILLDFILRSLIIHRENNKGDEDEERADINRNATNDGDVTMEEYGNGNIDEDSDDDKEVAGNSISKDVASDEEYYYEKDLPGPRSHISYTGKINDGAVLLPLPYLLSLVHFALNYRPMAINIKVLERTLKQIRIILMMFPDILKQDLFYLSLDREPSITESSAVHQDEDATDFKMEEKTMHVKILEVFTVCYSMDILETLSKLASFSKSFSGDDSELSLFWRIIPKKIIMNTLLSTKTPAIFVHNMVEILISSITDNKFAFWHVTSKDDDTRRHRREVTTIFNHLITLLDEGGLDPDVHIKIYGLIRAIGPNSYIKLLEILTPTEGLSESPVTHSSDDYRSILFPKNPSDNIRMEYLILKIKLKILQLFELHLSYDRGGEIRVKVLSHLISAMVSLLGKQQEIILRAPRAKNIPLRMELISTIVRLIHFLLSPEGSVEMKVLQTVTVREMIIALVRISADSLKNSSVEYITKLRLLDGFKYHIFNESFERHLLDTLGFIDEVDFNEGERFRTERTAVEVVNSNGLEINYDDETIDMARDVLGQCITGYEADNLHYSINYDGTSEQQGYE</sequence>